<comment type="subcellular location">
    <subcellularLocation>
        <location evidence="1">Nucleus</location>
    </subcellularLocation>
</comment>
<evidence type="ECO:0000256" key="1">
    <source>
        <dbReference type="ARBA" id="ARBA00004123"/>
    </source>
</evidence>
<dbReference type="GO" id="GO:0005634">
    <property type="term" value="C:nucleus"/>
    <property type="evidence" value="ECO:0007669"/>
    <property type="project" value="UniProtKB-SubCell"/>
</dbReference>
<evidence type="ECO:0000313" key="5">
    <source>
        <dbReference type="EMBL" id="CAD8124189.1"/>
    </source>
</evidence>
<comment type="similarity">
    <text evidence="2">Belongs to the lin-54 family.</text>
</comment>
<proteinExistence type="inferred from homology"/>
<dbReference type="PANTHER" id="PTHR12446:SF34">
    <property type="entry name" value="PROTEIN LIN-54 HOMOLOG"/>
    <property type="match status" value="1"/>
</dbReference>
<keyword evidence="6" id="KW-1185">Reference proteome</keyword>
<reference evidence="5" key="1">
    <citation type="submission" date="2021-01" db="EMBL/GenBank/DDBJ databases">
        <authorList>
            <consortium name="Genoscope - CEA"/>
            <person name="William W."/>
        </authorList>
    </citation>
    <scope>NUCLEOTIDE SEQUENCE</scope>
</reference>
<accession>A0A8S1RAV7</accession>
<dbReference type="Pfam" id="PF03638">
    <property type="entry name" value="TCR"/>
    <property type="match status" value="2"/>
</dbReference>
<dbReference type="InterPro" id="IPR033467">
    <property type="entry name" value="Tesmin/TSO1-like_CXC"/>
</dbReference>
<feature type="domain" description="CRC" evidence="4">
    <location>
        <begin position="134"/>
        <end position="242"/>
    </location>
</feature>
<evidence type="ECO:0000256" key="3">
    <source>
        <dbReference type="ARBA" id="ARBA00023242"/>
    </source>
</evidence>
<comment type="caution">
    <text evidence="5">The sequence shown here is derived from an EMBL/GenBank/DDBJ whole genome shotgun (WGS) entry which is preliminary data.</text>
</comment>
<gene>
    <name evidence="5" type="ORF">PSON_ATCC_30995.1.T1490134</name>
</gene>
<dbReference type="GO" id="GO:0006355">
    <property type="term" value="P:regulation of DNA-templated transcription"/>
    <property type="evidence" value="ECO:0007669"/>
    <property type="project" value="TreeGrafter"/>
</dbReference>
<dbReference type="InterPro" id="IPR005172">
    <property type="entry name" value="CRC"/>
</dbReference>
<dbReference type="AlphaFoldDB" id="A0A8S1RAV7"/>
<evidence type="ECO:0000259" key="4">
    <source>
        <dbReference type="PROSITE" id="PS51634"/>
    </source>
</evidence>
<dbReference type="PANTHER" id="PTHR12446">
    <property type="entry name" value="TESMIN/TSO1-RELATED"/>
    <property type="match status" value="1"/>
</dbReference>
<name>A0A8S1RAV7_9CILI</name>
<dbReference type="OrthoDB" id="308030at2759"/>
<dbReference type="EMBL" id="CAJJDN010000149">
    <property type="protein sequence ID" value="CAD8124189.1"/>
    <property type="molecule type" value="Genomic_DNA"/>
</dbReference>
<keyword evidence="3" id="KW-0539">Nucleus</keyword>
<dbReference type="PROSITE" id="PS51634">
    <property type="entry name" value="CRC"/>
    <property type="match status" value="1"/>
</dbReference>
<dbReference type="Proteomes" id="UP000692954">
    <property type="component" value="Unassembled WGS sequence"/>
</dbReference>
<dbReference type="SMART" id="SM01114">
    <property type="entry name" value="CXC"/>
    <property type="match status" value="2"/>
</dbReference>
<sequence>MNQFSSQSFVRVNSSAEIEDRISLLGNVEVYNEEENSSQPQLKYIMSQNSPVIIDEPVQNISKEEIHMNSTEQKLNNSFQNDLQIQSYKQPNDNTNYYNKNEQKRPLRTRRKINLNSSTINFQSDNNSSSQNICNNACKCTKSNCLKLYCQCFHQNQNCSDICKCIECKNRLEHLEIRFNALEKIKQKLHRQKNDDDLFDRSKIWGCKCQKSQCQKNYCECFLRKQKCSSNCRCKDCANKKRFPFQQKKKQKR</sequence>
<evidence type="ECO:0000256" key="2">
    <source>
        <dbReference type="ARBA" id="ARBA00007267"/>
    </source>
</evidence>
<organism evidence="5 6">
    <name type="scientific">Paramecium sonneborni</name>
    <dbReference type="NCBI Taxonomy" id="65129"/>
    <lineage>
        <taxon>Eukaryota</taxon>
        <taxon>Sar</taxon>
        <taxon>Alveolata</taxon>
        <taxon>Ciliophora</taxon>
        <taxon>Intramacronucleata</taxon>
        <taxon>Oligohymenophorea</taxon>
        <taxon>Peniculida</taxon>
        <taxon>Parameciidae</taxon>
        <taxon>Paramecium</taxon>
    </lineage>
</organism>
<evidence type="ECO:0000313" key="6">
    <source>
        <dbReference type="Proteomes" id="UP000692954"/>
    </source>
</evidence>
<protein>
    <recommendedName>
        <fullName evidence="4">CRC domain-containing protein</fullName>
    </recommendedName>
</protein>
<dbReference type="InterPro" id="IPR028307">
    <property type="entry name" value="Lin-54_fam"/>
</dbReference>